<dbReference type="PANTHER" id="PTHR47326:SF1">
    <property type="entry name" value="HTH PSQ-TYPE DOMAIN-CONTAINING PROTEIN"/>
    <property type="match status" value="1"/>
</dbReference>
<feature type="domain" description="DUF4817" evidence="1">
    <location>
        <begin position="7"/>
        <end position="58"/>
    </location>
</feature>
<gene>
    <name evidence="2" type="ORF">PARMNEM_LOCUS9355</name>
</gene>
<evidence type="ECO:0000313" key="2">
    <source>
        <dbReference type="EMBL" id="CAK1588761.1"/>
    </source>
</evidence>
<evidence type="ECO:0000313" key="3">
    <source>
        <dbReference type="Proteomes" id="UP001314205"/>
    </source>
</evidence>
<name>A0AAV1L074_9NEOP</name>
<sequence>MERFLKDQRVIIVKTHYKNGESYAETARKLRQIFSRESAPNVSTIQRVVKKFEETGSIMDNKNPLRQRTGRSLENIAAVNESVAENPKTSIRHRSQQLQISRSTTQRILTKDLHLHAYKIQLTQELKPADHGKRWQFVQWVMEQSEVDTNFSETVIFFDEAHFHLDGFVNTQNCRIWDSENPHAIHEKQMHPQRVTVWRGFWSGGVIGPYFFENEAEIAVTVNGIRYRNMITDFLWPQLDGMDLDNMWFQQDGATCHTAHETIDLLQQRFPEHIISRNSDVNWPPRSCDLTPCDFFLWGFVKSRVYANKPETIPELKSEIQRVIGEIQPHICAKVMENFMKRVMACHRSRGGHLLDILFHT</sequence>
<dbReference type="GO" id="GO:0003676">
    <property type="term" value="F:nucleic acid binding"/>
    <property type="evidence" value="ECO:0007669"/>
    <property type="project" value="InterPro"/>
</dbReference>
<organism evidence="2 3">
    <name type="scientific">Parnassius mnemosyne</name>
    <name type="common">clouded apollo</name>
    <dbReference type="NCBI Taxonomy" id="213953"/>
    <lineage>
        <taxon>Eukaryota</taxon>
        <taxon>Metazoa</taxon>
        <taxon>Ecdysozoa</taxon>
        <taxon>Arthropoda</taxon>
        <taxon>Hexapoda</taxon>
        <taxon>Insecta</taxon>
        <taxon>Pterygota</taxon>
        <taxon>Neoptera</taxon>
        <taxon>Endopterygota</taxon>
        <taxon>Lepidoptera</taxon>
        <taxon>Glossata</taxon>
        <taxon>Ditrysia</taxon>
        <taxon>Papilionoidea</taxon>
        <taxon>Papilionidae</taxon>
        <taxon>Parnassiinae</taxon>
        <taxon>Parnassini</taxon>
        <taxon>Parnassius</taxon>
        <taxon>Driopa</taxon>
    </lineage>
</organism>
<dbReference type="PANTHER" id="PTHR47326">
    <property type="entry name" value="TRANSPOSABLE ELEMENT TC3 TRANSPOSASE-LIKE PROTEIN"/>
    <property type="match status" value="1"/>
</dbReference>
<evidence type="ECO:0000259" key="1">
    <source>
        <dbReference type="Pfam" id="PF16087"/>
    </source>
</evidence>
<dbReference type="EMBL" id="CAVLGL010000082">
    <property type="protein sequence ID" value="CAK1588761.1"/>
    <property type="molecule type" value="Genomic_DNA"/>
</dbReference>
<proteinExistence type="predicted"/>
<dbReference type="AlphaFoldDB" id="A0AAV1L074"/>
<reference evidence="2 3" key="1">
    <citation type="submission" date="2023-11" db="EMBL/GenBank/DDBJ databases">
        <authorList>
            <person name="Hedman E."/>
            <person name="Englund M."/>
            <person name="Stromberg M."/>
            <person name="Nyberg Akerstrom W."/>
            <person name="Nylinder S."/>
            <person name="Jareborg N."/>
            <person name="Kallberg Y."/>
            <person name="Kronander E."/>
        </authorList>
    </citation>
    <scope>NUCLEOTIDE SEQUENCE [LARGE SCALE GENOMIC DNA]</scope>
</reference>
<dbReference type="InterPro" id="IPR032135">
    <property type="entry name" value="DUF4817"/>
</dbReference>
<dbReference type="InterPro" id="IPR036397">
    <property type="entry name" value="RNaseH_sf"/>
</dbReference>
<dbReference type="Proteomes" id="UP001314205">
    <property type="component" value="Unassembled WGS sequence"/>
</dbReference>
<comment type="caution">
    <text evidence="2">The sequence shown here is derived from an EMBL/GenBank/DDBJ whole genome shotgun (WGS) entry which is preliminary data.</text>
</comment>
<accession>A0AAV1L074</accession>
<dbReference type="Pfam" id="PF16087">
    <property type="entry name" value="DUF4817"/>
    <property type="match status" value="1"/>
</dbReference>
<protein>
    <recommendedName>
        <fullName evidence="1">DUF4817 domain-containing protein</fullName>
    </recommendedName>
</protein>
<dbReference type="Gene3D" id="3.30.420.10">
    <property type="entry name" value="Ribonuclease H-like superfamily/Ribonuclease H"/>
    <property type="match status" value="1"/>
</dbReference>
<keyword evidence="3" id="KW-1185">Reference proteome</keyword>